<dbReference type="InterPro" id="IPR036388">
    <property type="entry name" value="WH-like_DNA-bd_sf"/>
</dbReference>
<evidence type="ECO:0000313" key="2">
    <source>
        <dbReference type="EMBL" id="QAS51372.1"/>
    </source>
</evidence>
<feature type="compositionally biased region" description="Basic and acidic residues" evidence="1">
    <location>
        <begin position="122"/>
        <end position="138"/>
    </location>
</feature>
<dbReference type="Pfam" id="PF13730">
    <property type="entry name" value="HTH_36"/>
    <property type="match status" value="1"/>
</dbReference>
<dbReference type="KEGG" id="hli:HLI_03645"/>
<protein>
    <recommendedName>
        <fullName evidence="4">Helix-turn-helix domain-containing protein</fullName>
    </recommendedName>
</protein>
<evidence type="ECO:0008006" key="4">
    <source>
        <dbReference type="Google" id="ProtNLM"/>
    </source>
</evidence>
<sequence>MELVGIREKQRFATKTELDRHVRSFLFKRKAALSEGTLTVLRFIWRHAVKYPGVAFPRKQTIVGKTGLSESTVSRALRCLVKEGLIEKAVTTKPNGRQGANLLIFLPQADLFLPADDTPHDPLHDIPPKVQTPDEHKPQPIKSTPETENKQRKASFSKFVPLDHSFLPSFIPSEFIDTTKPFLEAEQVLAAWRTVESAYRQLKMNLPVIEYMTIIKETFKQTVFAYKNGLVRTELLRYFYGGMVEVFRQTSRREGFESRKSILAYDWLNA</sequence>
<dbReference type="RefSeq" id="WP_128523116.1">
    <property type="nucleotide sequence ID" value="NZ_CP026118.1"/>
</dbReference>
<name>A0A410M9H6_9BACI</name>
<dbReference type="Proteomes" id="UP000287756">
    <property type="component" value="Chromosome"/>
</dbReference>
<organism evidence="2 3">
    <name type="scientific">Halobacillus litoralis</name>
    <dbReference type="NCBI Taxonomy" id="45668"/>
    <lineage>
        <taxon>Bacteria</taxon>
        <taxon>Bacillati</taxon>
        <taxon>Bacillota</taxon>
        <taxon>Bacilli</taxon>
        <taxon>Bacillales</taxon>
        <taxon>Bacillaceae</taxon>
        <taxon>Halobacillus</taxon>
    </lineage>
</organism>
<accession>A0A410M9H6</accession>
<reference evidence="2 3" key="1">
    <citation type="submission" date="2018-01" db="EMBL/GenBank/DDBJ databases">
        <title>The whole genome sequencing and assembly of Halobacillus litoralis ERB031 strain.</title>
        <authorList>
            <person name="Lee S.-J."/>
            <person name="Park M.-K."/>
            <person name="Kim J.-Y."/>
            <person name="Lee Y.-J."/>
            <person name="Yi H."/>
            <person name="Bahn Y.-S."/>
            <person name="Kim J.F."/>
            <person name="Lee D.-W."/>
        </authorList>
    </citation>
    <scope>NUCLEOTIDE SEQUENCE [LARGE SCALE GENOMIC DNA]</scope>
    <source>
        <strain evidence="2 3">ERB 031</strain>
    </source>
</reference>
<proteinExistence type="predicted"/>
<dbReference type="AlphaFoldDB" id="A0A410M9H6"/>
<dbReference type="Gene3D" id="1.10.10.10">
    <property type="entry name" value="Winged helix-like DNA-binding domain superfamily/Winged helix DNA-binding domain"/>
    <property type="match status" value="1"/>
</dbReference>
<feature type="region of interest" description="Disordered" evidence="1">
    <location>
        <begin position="122"/>
        <end position="154"/>
    </location>
</feature>
<gene>
    <name evidence="2" type="ORF">HLI_03645</name>
</gene>
<dbReference type="SUPFAM" id="SSF46785">
    <property type="entry name" value="Winged helix' DNA-binding domain"/>
    <property type="match status" value="1"/>
</dbReference>
<dbReference type="EMBL" id="CP026118">
    <property type="protein sequence ID" value="QAS51372.1"/>
    <property type="molecule type" value="Genomic_DNA"/>
</dbReference>
<evidence type="ECO:0000256" key="1">
    <source>
        <dbReference type="SAM" id="MobiDB-lite"/>
    </source>
</evidence>
<dbReference type="OrthoDB" id="2697418at2"/>
<dbReference type="InterPro" id="IPR036390">
    <property type="entry name" value="WH_DNA-bd_sf"/>
</dbReference>
<evidence type="ECO:0000313" key="3">
    <source>
        <dbReference type="Proteomes" id="UP000287756"/>
    </source>
</evidence>